<dbReference type="InterPro" id="IPR021953">
    <property type="entry name" value="DUF3570"/>
</dbReference>
<gene>
    <name evidence="3" type="ORF">RM530_05870</name>
</gene>
<feature type="signal peptide" evidence="2">
    <location>
        <begin position="1"/>
        <end position="26"/>
    </location>
</feature>
<reference evidence="3 4" key="1">
    <citation type="submission" date="2023-09" db="EMBL/GenBank/DDBJ databases">
        <authorList>
            <person name="Rey-Velasco X."/>
        </authorList>
    </citation>
    <scope>NUCLEOTIDE SEQUENCE [LARGE SCALE GENOMIC DNA]</scope>
    <source>
        <strain evidence="3 4">W345</strain>
    </source>
</reference>
<dbReference type="Proteomes" id="UP001254608">
    <property type="component" value="Unassembled WGS sequence"/>
</dbReference>
<sequence length="392" mass="43584">MAAERGRRLAALTAAALALPAVQASAQFRDEAQQLSVRYSSYGEGDLPAAQPEQSRFDIDIWQLRYGTPILERSRLTIDGQYETLSGASPWFIEPDENGDPVQIMSGATIDEARGSLGLDLRSYGEGREYAVSLGGSVEDDYSSINLGIDGHFELPGKQSSLSLGIGSSRDRIEPTDGGSTRYPQRPVSEDKSSYDAVLGFTYILNPVTVVQTGLSLSRSSGYLSDPYKLAYVAGEIRPDARPDARNELAWTTRLRYRITAWAGSLHLDYRYFDDSWGIRSHTVDFALHKDFGTRLSLAPHLRWYSQSQAKFYQPYFLAERDDGYYSSDYRLSPYGAVTVGLDLSWRFGEQALRLSLEHYEASADTAAGDVQVENPGLVDFTMMTLGFDFRL</sequence>
<protein>
    <submittedName>
        <fullName evidence="3">DUF3570 domain-containing protein</fullName>
    </submittedName>
</protein>
<comment type="caution">
    <text evidence="3">The sequence shown here is derived from an EMBL/GenBank/DDBJ whole genome shotgun (WGS) entry which is preliminary data.</text>
</comment>
<evidence type="ECO:0000313" key="4">
    <source>
        <dbReference type="Proteomes" id="UP001254608"/>
    </source>
</evidence>
<keyword evidence="4" id="KW-1185">Reference proteome</keyword>
<organism evidence="3 4">
    <name type="scientific">Banduia mediterranea</name>
    <dbReference type="NCBI Taxonomy" id="3075609"/>
    <lineage>
        <taxon>Bacteria</taxon>
        <taxon>Pseudomonadati</taxon>
        <taxon>Pseudomonadota</taxon>
        <taxon>Gammaproteobacteria</taxon>
        <taxon>Nevskiales</taxon>
        <taxon>Algiphilaceae</taxon>
        <taxon>Banduia</taxon>
    </lineage>
</organism>
<accession>A0ABU2WHZ1</accession>
<feature type="region of interest" description="Disordered" evidence="1">
    <location>
        <begin position="164"/>
        <end position="189"/>
    </location>
</feature>
<keyword evidence="2" id="KW-0732">Signal</keyword>
<evidence type="ECO:0000256" key="1">
    <source>
        <dbReference type="SAM" id="MobiDB-lite"/>
    </source>
</evidence>
<dbReference type="Pfam" id="PF12094">
    <property type="entry name" value="DUF3570"/>
    <property type="match status" value="1"/>
</dbReference>
<feature type="chain" id="PRO_5047415283" evidence="2">
    <location>
        <begin position="27"/>
        <end position="392"/>
    </location>
</feature>
<name>A0ABU2WHZ1_9GAMM</name>
<evidence type="ECO:0000313" key="3">
    <source>
        <dbReference type="EMBL" id="MDT0496891.1"/>
    </source>
</evidence>
<dbReference type="EMBL" id="JAVRIC010000006">
    <property type="protein sequence ID" value="MDT0496891.1"/>
    <property type="molecule type" value="Genomic_DNA"/>
</dbReference>
<dbReference type="RefSeq" id="WP_311364285.1">
    <property type="nucleotide sequence ID" value="NZ_JAVRIC010000006.1"/>
</dbReference>
<evidence type="ECO:0000256" key="2">
    <source>
        <dbReference type="SAM" id="SignalP"/>
    </source>
</evidence>
<proteinExistence type="predicted"/>
<dbReference type="SUPFAM" id="SSF56935">
    <property type="entry name" value="Porins"/>
    <property type="match status" value="1"/>
</dbReference>